<feature type="transmembrane region" description="Helical" evidence="1">
    <location>
        <begin position="71"/>
        <end position="92"/>
    </location>
</feature>
<evidence type="ECO:0000313" key="3">
    <source>
        <dbReference type="Proteomes" id="UP000195991"/>
    </source>
</evidence>
<sequence>MTAQEEILQKLIKIEGILSKSQTKVPDDVIVLSVFAPIGVLIILNLLIWGIKSFQLKTKNELELVDKKGDLFWYGFNHSLFVTGLLMLYAGVLVLNDYNNTSFISVYNLAATTAVGFGISLALFSETNISTNIQNKKMKDYIRNMGVDDISNLKKIDKQISKILKNKINTSNIGNFKNDLTKVQSDIKEILRNHQ</sequence>
<dbReference type="AlphaFoldDB" id="A0A1C4DGR8"/>
<keyword evidence="1" id="KW-0472">Membrane</keyword>
<evidence type="ECO:0000256" key="1">
    <source>
        <dbReference type="SAM" id="Phobius"/>
    </source>
</evidence>
<dbReference type="EMBL" id="FMBI01000028">
    <property type="protein sequence ID" value="SCC30400.1"/>
    <property type="molecule type" value="Genomic_DNA"/>
</dbReference>
<proteinExistence type="predicted"/>
<dbReference type="Proteomes" id="UP000195991">
    <property type="component" value="Unassembled WGS sequence"/>
</dbReference>
<evidence type="ECO:0000313" key="2">
    <source>
        <dbReference type="EMBL" id="SCC30400.1"/>
    </source>
</evidence>
<feature type="transmembrane region" description="Helical" evidence="1">
    <location>
        <begin position="104"/>
        <end position="124"/>
    </location>
</feature>
<protein>
    <submittedName>
        <fullName evidence="2">Uncharacterized protein</fullName>
    </submittedName>
</protein>
<gene>
    <name evidence="2" type="ORF">BTT61001_02401</name>
</gene>
<keyword evidence="1" id="KW-0812">Transmembrane</keyword>
<feature type="transmembrane region" description="Helical" evidence="1">
    <location>
        <begin position="29"/>
        <end position="51"/>
    </location>
</feature>
<organism evidence="2 3">
    <name type="scientific">Bacillus thuringiensis</name>
    <dbReference type="NCBI Taxonomy" id="1428"/>
    <lineage>
        <taxon>Bacteria</taxon>
        <taxon>Bacillati</taxon>
        <taxon>Bacillota</taxon>
        <taxon>Bacilli</taxon>
        <taxon>Bacillales</taxon>
        <taxon>Bacillaceae</taxon>
        <taxon>Bacillus</taxon>
        <taxon>Bacillus cereus group</taxon>
    </lineage>
</organism>
<keyword evidence="1" id="KW-1133">Transmembrane helix</keyword>
<accession>A0A1C4DGR8</accession>
<name>A0A1C4DGR8_BACTU</name>
<dbReference type="RefSeq" id="WP_087986094.1">
    <property type="nucleotide sequence ID" value="NZ_FMBI01000028.1"/>
</dbReference>
<reference evidence="2 3" key="1">
    <citation type="submission" date="2016-08" db="EMBL/GenBank/DDBJ databases">
        <authorList>
            <person name="Seilhamer J.J."/>
        </authorList>
    </citation>
    <scope>NUCLEOTIDE SEQUENCE [LARGE SCALE GENOMIC DNA]</scope>
    <source>
        <strain evidence="2 3">IEBC_T61001</strain>
    </source>
</reference>